<dbReference type="Pfam" id="PF16889">
    <property type="entry name" value="Hepar_II_III_N"/>
    <property type="match status" value="1"/>
</dbReference>
<dbReference type="GO" id="GO:0016829">
    <property type="term" value="F:lyase activity"/>
    <property type="evidence" value="ECO:0007669"/>
    <property type="project" value="UniProtKB-KW"/>
</dbReference>
<evidence type="ECO:0000259" key="6">
    <source>
        <dbReference type="Pfam" id="PF16889"/>
    </source>
</evidence>
<dbReference type="OrthoDB" id="9763014at2"/>
<dbReference type="Proteomes" id="UP000254134">
    <property type="component" value="Unassembled WGS sequence"/>
</dbReference>
<evidence type="ECO:0000256" key="3">
    <source>
        <dbReference type="ARBA" id="ARBA00022764"/>
    </source>
</evidence>
<sequence length="707" mass="75980">MTGTSRLRWYARRLALMGPGEALEHARRAAAARADAIAWNGARPAWRRRWEPPLTSLLAGAAPPPAPLGFLTRERAALLRERLPDAARGVVAEAQRRLDGNVTVLGYPPFALPSCWDGSTDPVSGDRWPDRHGRLIDFRHRTPGNPKLIWELHRCQELPLLVLASLVEGDERFSHEALRRLLRWLRQHPPGRGIAWANAFEPGLRVLSFAVAFDGLRGSAELDEAAARSILRGLWQHARWIERGLSRHSSANNHLVAELLGLLAVGLLAPELADSERWSARAGAEIAEQARLQVLPDGAGAEQAFAYHLFLLEMLLVATALLDARGMAVPAAVVAALERAGDALALLVDGDEPDPAFGDADDGRALMLDGRGGEGARSIAASIAARLGHSGARRVSGHLDGRVPMLFGEAGMERFAATPPGAPASSGILPDAGIVVFRFGGLRALFDVGPLGYLSIAAHGHADGLSLVLCDGQDELVVDPGTGSYLDAAIRSWFRGTVSHATVAVDGLDQSEQGGAFLWVRHGNAYLRSWDPEHLVAVGAHDGIGRRQGRVAHRRMVARVGSRSLLVVDRLEGRDSHTASQSWPLHPSLDVVARSPRLVEASHGGAARLQIAFAATRPATTNIDREGWWSRRLEAWTPAPRSQQVTSWRGTVHLGALLVAPQSTAEAPSLVLEETDAGVIARMSVEGADRVVTLSLEAEPPIVELAL</sequence>
<feature type="domain" description="Heparinase II/III-like C-terminal" evidence="5">
    <location>
        <begin position="428"/>
        <end position="634"/>
    </location>
</feature>
<gene>
    <name evidence="7" type="ORF">Gocc_1751</name>
</gene>
<accession>A0A7M2YXK1</accession>
<dbReference type="Gene3D" id="1.50.10.100">
    <property type="entry name" value="Chondroitin AC/alginate lyase"/>
    <property type="match status" value="1"/>
</dbReference>
<protein>
    <submittedName>
        <fullName evidence="7">Heparinase II/III-like protein</fullName>
    </submittedName>
</protein>
<dbReference type="PANTHER" id="PTHR39210">
    <property type="entry name" value="HEPARIN-SULFATE LYASE"/>
    <property type="match status" value="1"/>
</dbReference>
<evidence type="ECO:0000313" key="7">
    <source>
        <dbReference type="EMBL" id="RDI74862.1"/>
    </source>
</evidence>
<reference evidence="8" key="2">
    <citation type="journal article" date="2019" name="MicrobiologyOpen">
        <title>High-quality draft genome sequence of Gaiella occulta isolated from a 150 meter deep mineral water borehole and comparison with the genome sequences of other deep-branching lineages of the phylum Actinobacteria.</title>
        <authorList>
            <person name="Severino R."/>
            <person name="Froufe H.J.C."/>
            <person name="Barroso C."/>
            <person name="Albuquerque L."/>
            <person name="Lobo-da-Cunha A."/>
            <person name="da Costa M.S."/>
            <person name="Egas C."/>
        </authorList>
    </citation>
    <scope>NUCLEOTIDE SEQUENCE [LARGE SCALE GENOMIC DNA]</scope>
    <source>
        <strain evidence="8">F2-233</strain>
    </source>
</reference>
<organism evidence="7 8">
    <name type="scientific">Gaiella occulta</name>
    <dbReference type="NCBI Taxonomy" id="1002870"/>
    <lineage>
        <taxon>Bacteria</taxon>
        <taxon>Bacillati</taxon>
        <taxon>Actinomycetota</taxon>
        <taxon>Thermoleophilia</taxon>
        <taxon>Gaiellales</taxon>
        <taxon>Gaiellaceae</taxon>
        <taxon>Gaiella</taxon>
    </lineage>
</organism>
<evidence type="ECO:0000256" key="1">
    <source>
        <dbReference type="ARBA" id="ARBA00004418"/>
    </source>
</evidence>
<feature type="domain" description="Heparin-sulfate lyase N-terminal" evidence="6">
    <location>
        <begin position="134"/>
        <end position="363"/>
    </location>
</feature>
<evidence type="ECO:0000256" key="4">
    <source>
        <dbReference type="ARBA" id="ARBA00023239"/>
    </source>
</evidence>
<dbReference type="InterPro" id="IPR031680">
    <property type="entry name" value="Hepar_II_III_N"/>
</dbReference>
<keyword evidence="8" id="KW-1185">Reference proteome</keyword>
<proteinExistence type="predicted"/>
<keyword evidence="2" id="KW-0732">Signal</keyword>
<reference evidence="7 8" key="1">
    <citation type="submission" date="2018-07" db="EMBL/GenBank/DDBJ databases">
        <title>High-quality-draft genome sequence of Gaiella occulta.</title>
        <authorList>
            <person name="Severino R."/>
            <person name="Froufe H.J.C."/>
            <person name="Rainey F.A."/>
            <person name="Barroso C."/>
            <person name="Albuquerque L."/>
            <person name="Lobo-Da-Cunha A."/>
            <person name="Da Costa M.S."/>
            <person name="Egas C."/>
        </authorList>
    </citation>
    <scope>NUCLEOTIDE SEQUENCE [LARGE SCALE GENOMIC DNA]</scope>
    <source>
        <strain evidence="7 8">F2-233</strain>
    </source>
</reference>
<dbReference type="InterPro" id="IPR008929">
    <property type="entry name" value="Chondroitin_lyas"/>
</dbReference>
<dbReference type="RefSeq" id="WP_114796143.1">
    <property type="nucleotide sequence ID" value="NZ_QQZY01000003.1"/>
</dbReference>
<dbReference type="Pfam" id="PF07940">
    <property type="entry name" value="Hepar_II_III_C"/>
    <property type="match status" value="1"/>
</dbReference>
<dbReference type="InterPro" id="IPR012480">
    <property type="entry name" value="Hepar_II_III_C"/>
</dbReference>
<dbReference type="Gene3D" id="2.70.98.70">
    <property type="match status" value="1"/>
</dbReference>
<keyword evidence="4" id="KW-0456">Lyase</keyword>
<dbReference type="PANTHER" id="PTHR39210:SF1">
    <property type="entry name" value="HEPARIN-SULFATE LYASE"/>
    <property type="match status" value="1"/>
</dbReference>
<evidence type="ECO:0000256" key="2">
    <source>
        <dbReference type="ARBA" id="ARBA00022729"/>
    </source>
</evidence>
<name>A0A7M2YXK1_9ACTN</name>
<comment type="caution">
    <text evidence="7">The sequence shown here is derived from an EMBL/GenBank/DDBJ whole genome shotgun (WGS) entry which is preliminary data.</text>
</comment>
<evidence type="ECO:0000313" key="8">
    <source>
        <dbReference type="Proteomes" id="UP000254134"/>
    </source>
</evidence>
<dbReference type="AlphaFoldDB" id="A0A7M2YXK1"/>
<dbReference type="SUPFAM" id="SSF48230">
    <property type="entry name" value="Chondroitin AC/alginate lyase"/>
    <property type="match status" value="1"/>
</dbReference>
<evidence type="ECO:0000259" key="5">
    <source>
        <dbReference type="Pfam" id="PF07940"/>
    </source>
</evidence>
<keyword evidence="3" id="KW-0574">Periplasm</keyword>
<comment type="subcellular location">
    <subcellularLocation>
        <location evidence="1">Periplasm</location>
    </subcellularLocation>
</comment>
<dbReference type="GO" id="GO:0042597">
    <property type="term" value="C:periplasmic space"/>
    <property type="evidence" value="ECO:0007669"/>
    <property type="project" value="UniProtKB-SubCell"/>
</dbReference>
<dbReference type="EMBL" id="QQZY01000003">
    <property type="protein sequence ID" value="RDI74862.1"/>
    <property type="molecule type" value="Genomic_DNA"/>
</dbReference>